<dbReference type="EMBL" id="CAJNNW010037332">
    <property type="protein sequence ID" value="CAE8740899.1"/>
    <property type="molecule type" value="Genomic_DNA"/>
</dbReference>
<accession>A0A813LVD5</accession>
<evidence type="ECO:0008006" key="4">
    <source>
        <dbReference type="Google" id="ProtNLM"/>
    </source>
</evidence>
<dbReference type="SUPFAM" id="SSF53335">
    <property type="entry name" value="S-adenosyl-L-methionine-dependent methyltransferases"/>
    <property type="match status" value="1"/>
</dbReference>
<sequence>AVFYQTDVRRPRFGQVSKAYLVMNAATRVKGVRLRWHKICHFGSIDQPSVNSLQFTHLLCFSKVIDDGAVEDEDFDLGTTIPDLVSRGQKPQWLRNSMRCQGANATAEVLKWAVRRLTGIHTVIDPFCGAGTVLAIGNEFGLHAVGVDISPKRFRQAGKLDGAGLLSGKAPTKGGPHVEEGPHAEEAEED</sequence>
<name>A0A813LVD5_POLGL</name>
<reference evidence="2" key="1">
    <citation type="submission" date="2021-02" db="EMBL/GenBank/DDBJ databases">
        <authorList>
            <person name="Dougan E. K."/>
            <person name="Rhodes N."/>
            <person name="Thang M."/>
            <person name="Chan C."/>
        </authorList>
    </citation>
    <scope>NUCLEOTIDE SEQUENCE</scope>
</reference>
<dbReference type="Proteomes" id="UP000626109">
    <property type="component" value="Unassembled WGS sequence"/>
</dbReference>
<feature type="region of interest" description="Disordered" evidence="1">
    <location>
        <begin position="161"/>
        <end position="190"/>
    </location>
</feature>
<comment type="caution">
    <text evidence="2">The sequence shown here is derived from an EMBL/GenBank/DDBJ whole genome shotgun (WGS) entry which is preliminary data.</text>
</comment>
<evidence type="ECO:0000313" key="2">
    <source>
        <dbReference type="EMBL" id="CAE8740899.1"/>
    </source>
</evidence>
<evidence type="ECO:0000313" key="3">
    <source>
        <dbReference type="Proteomes" id="UP000626109"/>
    </source>
</evidence>
<organism evidence="2 3">
    <name type="scientific">Polarella glacialis</name>
    <name type="common">Dinoflagellate</name>
    <dbReference type="NCBI Taxonomy" id="89957"/>
    <lineage>
        <taxon>Eukaryota</taxon>
        <taxon>Sar</taxon>
        <taxon>Alveolata</taxon>
        <taxon>Dinophyceae</taxon>
        <taxon>Suessiales</taxon>
        <taxon>Suessiaceae</taxon>
        <taxon>Polarella</taxon>
    </lineage>
</organism>
<feature type="compositionally biased region" description="Basic and acidic residues" evidence="1">
    <location>
        <begin position="176"/>
        <end position="190"/>
    </location>
</feature>
<evidence type="ECO:0000256" key="1">
    <source>
        <dbReference type="SAM" id="MobiDB-lite"/>
    </source>
</evidence>
<protein>
    <recommendedName>
        <fullName evidence="4">DNA methylase N-4/N-6 domain-containing protein</fullName>
    </recommendedName>
</protein>
<dbReference type="AlphaFoldDB" id="A0A813LVD5"/>
<dbReference type="InterPro" id="IPR029063">
    <property type="entry name" value="SAM-dependent_MTases_sf"/>
</dbReference>
<gene>
    <name evidence="2" type="ORF">PGLA2088_LOCUS50216</name>
</gene>
<feature type="non-terminal residue" evidence="2">
    <location>
        <position position="1"/>
    </location>
</feature>
<dbReference type="Gene3D" id="3.40.50.150">
    <property type="entry name" value="Vaccinia Virus protein VP39"/>
    <property type="match status" value="1"/>
</dbReference>
<proteinExistence type="predicted"/>